<evidence type="ECO:0000256" key="5">
    <source>
        <dbReference type="ARBA" id="ARBA00022487"/>
    </source>
</evidence>
<evidence type="ECO:0000313" key="17">
    <source>
        <dbReference type="EMBL" id="MBO2455709.1"/>
    </source>
</evidence>
<evidence type="ECO:0000256" key="12">
    <source>
        <dbReference type="ARBA" id="ARBA00033764"/>
    </source>
</evidence>
<dbReference type="EC" id="3.1.1.74" evidence="4"/>
<dbReference type="Pfam" id="PF12740">
    <property type="entry name" value="PETase"/>
    <property type="match status" value="1"/>
</dbReference>
<keyword evidence="8 17" id="KW-0378">Hydrolase</keyword>
<evidence type="ECO:0000256" key="4">
    <source>
        <dbReference type="ARBA" id="ARBA00013095"/>
    </source>
</evidence>
<keyword evidence="18" id="KW-1185">Reference proteome</keyword>
<evidence type="ECO:0000256" key="14">
    <source>
        <dbReference type="ARBA" id="ARBA00034045"/>
    </source>
</evidence>
<evidence type="ECO:0000259" key="16">
    <source>
        <dbReference type="Pfam" id="PF12740"/>
    </source>
</evidence>
<dbReference type="InterPro" id="IPR029058">
    <property type="entry name" value="AB_hydrolase_fold"/>
</dbReference>
<reference evidence="17" key="1">
    <citation type="submission" date="2021-03" db="EMBL/GenBank/DDBJ databases">
        <authorList>
            <person name="Kanchanasin P."/>
            <person name="Saeng-In P."/>
            <person name="Phongsopitanun W."/>
            <person name="Yuki M."/>
            <person name="Kudo T."/>
            <person name="Ohkuma M."/>
            <person name="Tanasupawat S."/>
        </authorList>
    </citation>
    <scope>NUCLEOTIDE SEQUENCE</scope>
    <source>
        <strain evidence="17">GKU 128</strain>
    </source>
</reference>
<dbReference type="GO" id="GO:0050525">
    <property type="term" value="F:cutinase activity"/>
    <property type="evidence" value="ECO:0007669"/>
    <property type="project" value="UniProtKB-EC"/>
</dbReference>
<protein>
    <recommendedName>
        <fullName evidence="13">Poly(ethylene terephthalate) hydrolase</fullName>
        <ecNumber evidence="12">3.1.1.101</ecNumber>
        <ecNumber evidence="4">3.1.1.74</ecNumber>
    </recommendedName>
</protein>
<proteinExistence type="inferred from homology"/>
<evidence type="ECO:0000256" key="8">
    <source>
        <dbReference type="ARBA" id="ARBA00022801"/>
    </source>
</evidence>
<sequence length="298" mass="31814">MKAQLKKSIQALSLAAVVGLSGAAVTPPAHAALTVRVASGPYERGPAPTEASITAEKGPFAIEKIDVPQGSGTGFNKGTIYAPTDTSQGTFGAIAVSPGFVSPQAWIDWYGPRLASQGFVVMTLETNTLFDAPDARAEQLLAAVDYVATQSKVKDRVDPSRLAVMGHSMGGGGTLRAAQNRPSLKADIPLAPWHLDQGWQNVKVPTLIMGADNDFIAAPSLHAEPFYNNLTSAPEKAYLKLKNAGHMTFVAPNTTIAKYAIAWMKRFVDNDTRYEQFLCPAPKPDQNIAEYRDTCPTG</sequence>
<dbReference type="GO" id="GO:0042597">
    <property type="term" value="C:periplasmic space"/>
    <property type="evidence" value="ECO:0007669"/>
    <property type="project" value="UniProtKB-SubCell"/>
</dbReference>
<evidence type="ECO:0000256" key="11">
    <source>
        <dbReference type="ARBA" id="ARBA00033707"/>
    </source>
</evidence>
<keyword evidence="5" id="KW-0719">Serine esterase</keyword>
<dbReference type="SUPFAM" id="SSF53474">
    <property type="entry name" value="alpha/beta-Hydrolases"/>
    <property type="match status" value="1"/>
</dbReference>
<dbReference type="RefSeq" id="WP_208263934.1">
    <property type="nucleotide sequence ID" value="NZ_JAGEOJ010000041.1"/>
</dbReference>
<name>A0A939TAR4_9ACTN</name>
<comment type="subcellular location">
    <subcellularLocation>
        <location evidence="1">Periplasm</location>
    </subcellularLocation>
    <subcellularLocation>
        <location evidence="2">Secreted</location>
    </subcellularLocation>
</comment>
<feature type="chain" id="PRO_5037221119" description="Poly(ethylene terephthalate) hydrolase" evidence="15">
    <location>
        <begin position="32"/>
        <end position="298"/>
    </location>
</feature>
<evidence type="ECO:0000256" key="9">
    <source>
        <dbReference type="ARBA" id="ARBA00023157"/>
    </source>
</evidence>
<evidence type="ECO:0000313" key="18">
    <source>
        <dbReference type="Proteomes" id="UP000669179"/>
    </source>
</evidence>
<comment type="catalytic activity">
    <reaction evidence="11">
        <text>(ethylene terephthalate)(n) + H2O = (ethylene terephthalate)(n-1) + 4-[(2-hydroxyethoxy)carbonyl]benzoate + H(+)</text>
        <dbReference type="Rhea" id="RHEA:49528"/>
        <dbReference type="Rhea" id="RHEA-COMP:12420"/>
        <dbReference type="Rhea" id="RHEA-COMP:12421"/>
        <dbReference type="ChEBI" id="CHEBI:15377"/>
        <dbReference type="ChEBI" id="CHEBI:15378"/>
        <dbReference type="ChEBI" id="CHEBI:131701"/>
        <dbReference type="ChEBI" id="CHEBI:131704"/>
        <dbReference type="EC" id="3.1.1.101"/>
    </reaction>
    <physiologicalReaction direction="left-to-right" evidence="11">
        <dbReference type="Rhea" id="RHEA:49529"/>
    </physiologicalReaction>
</comment>
<dbReference type="PANTHER" id="PTHR22946:SF9">
    <property type="entry name" value="POLYKETIDE TRANSFERASE AF380"/>
    <property type="match status" value="1"/>
</dbReference>
<dbReference type="EMBL" id="JAGEOJ010000041">
    <property type="protein sequence ID" value="MBO2455709.1"/>
    <property type="molecule type" value="Genomic_DNA"/>
</dbReference>
<dbReference type="Proteomes" id="UP000669179">
    <property type="component" value="Unassembled WGS sequence"/>
</dbReference>
<comment type="similarity">
    <text evidence="3">Belongs to the AB hydrolase superfamily.</text>
</comment>
<evidence type="ECO:0000256" key="1">
    <source>
        <dbReference type="ARBA" id="ARBA00004418"/>
    </source>
</evidence>
<keyword evidence="15" id="KW-0732">Signal</keyword>
<dbReference type="AlphaFoldDB" id="A0A939TAR4"/>
<evidence type="ECO:0000256" key="6">
    <source>
        <dbReference type="ARBA" id="ARBA00022525"/>
    </source>
</evidence>
<feature type="signal peptide" evidence="15">
    <location>
        <begin position="1"/>
        <end position="31"/>
    </location>
</feature>
<dbReference type="GO" id="GO:0005576">
    <property type="term" value="C:extracellular region"/>
    <property type="evidence" value="ECO:0007669"/>
    <property type="project" value="UniProtKB-SubCell"/>
</dbReference>
<dbReference type="InterPro" id="IPR041127">
    <property type="entry name" value="PET_hydrolase/cutinase-like"/>
</dbReference>
<dbReference type="EC" id="3.1.1.101" evidence="12"/>
<evidence type="ECO:0000256" key="3">
    <source>
        <dbReference type="ARBA" id="ARBA00008645"/>
    </source>
</evidence>
<accession>A0A939TAR4</accession>
<keyword evidence="6" id="KW-0964">Secreted</keyword>
<comment type="catalytic activity">
    <reaction evidence="10">
        <text>a butanoate ester + H2O = an aliphatic alcohol + butanoate + H(+)</text>
        <dbReference type="Rhea" id="RHEA:47348"/>
        <dbReference type="ChEBI" id="CHEBI:2571"/>
        <dbReference type="ChEBI" id="CHEBI:15377"/>
        <dbReference type="ChEBI" id="CHEBI:15378"/>
        <dbReference type="ChEBI" id="CHEBI:17968"/>
        <dbReference type="ChEBI" id="CHEBI:50477"/>
    </reaction>
    <physiologicalReaction direction="left-to-right" evidence="10">
        <dbReference type="Rhea" id="RHEA:47349"/>
    </physiologicalReaction>
</comment>
<evidence type="ECO:0000256" key="7">
    <source>
        <dbReference type="ARBA" id="ARBA00022764"/>
    </source>
</evidence>
<dbReference type="Gene3D" id="3.40.50.1820">
    <property type="entry name" value="alpha/beta hydrolase"/>
    <property type="match status" value="1"/>
</dbReference>
<comment type="catalytic activity">
    <reaction evidence="14">
        <text>cutin + H2O = cutin monomers.</text>
        <dbReference type="EC" id="3.1.1.74"/>
    </reaction>
</comment>
<evidence type="ECO:0000256" key="13">
    <source>
        <dbReference type="ARBA" id="ARBA00033780"/>
    </source>
</evidence>
<keyword evidence="7" id="KW-0574">Periplasm</keyword>
<evidence type="ECO:0000256" key="15">
    <source>
        <dbReference type="SAM" id="SignalP"/>
    </source>
</evidence>
<dbReference type="InterPro" id="IPR050261">
    <property type="entry name" value="FrsA_esterase"/>
</dbReference>
<evidence type="ECO:0000256" key="2">
    <source>
        <dbReference type="ARBA" id="ARBA00004613"/>
    </source>
</evidence>
<organism evidence="17 18">
    <name type="scientific">Actinomadura barringtoniae</name>
    <dbReference type="NCBI Taxonomy" id="1427535"/>
    <lineage>
        <taxon>Bacteria</taxon>
        <taxon>Bacillati</taxon>
        <taxon>Actinomycetota</taxon>
        <taxon>Actinomycetes</taxon>
        <taxon>Streptosporangiales</taxon>
        <taxon>Thermomonosporaceae</taxon>
        <taxon>Actinomadura</taxon>
    </lineage>
</organism>
<gene>
    <name evidence="17" type="ORF">J4573_52145</name>
</gene>
<keyword evidence="9" id="KW-1015">Disulfide bond</keyword>
<evidence type="ECO:0000256" key="10">
    <source>
        <dbReference type="ARBA" id="ARBA00033629"/>
    </source>
</evidence>
<comment type="caution">
    <text evidence="17">The sequence shown here is derived from an EMBL/GenBank/DDBJ whole genome shotgun (WGS) entry which is preliminary data.</text>
</comment>
<feature type="domain" description="PET hydrolase/cutinase-like" evidence="16">
    <location>
        <begin position="38"/>
        <end position="296"/>
    </location>
</feature>
<dbReference type="PANTHER" id="PTHR22946">
    <property type="entry name" value="DIENELACTONE HYDROLASE DOMAIN-CONTAINING PROTEIN-RELATED"/>
    <property type="match status" value="1"/>
</dbReference>